<sequence length="198" mass="22491">MMMLARRKEWVYYDTNPNYGHLASKMGSEYLAKLLSKRLTIYNRAIEKLKLLNEVLVVAEENVVRRQELIKSSYADWVMRRSLRTCIKNLFGSDGVTRSSEAGESCRRKNSVSMSVKAGLHFPLGRITRNLKKYVIMYGSGAPVYLAAILRYLHHEICSSRPGETCHIQTDLDGVGRATSFEVGDQKGRGCHGWIMVL</sequence>
<name>A0A3P6D3X7_BRAOL</name>
<evidence type="ECO:0000313" key="1">
    <source>
        <dbReference type="EMBL" id="VDD22356.1"/>
    </source>
</evidence>
<dbReference type="EMBL" id="LR031874">
    <property type="protein sequence ID" value="VDD22356.1"/>
    <property type="molecule type" value="Genomic_DNA"/>
</dbReference>
<dbReference type="InterPro" id="IPR009072">
    <property type="entry name" value="Histone-fold"/>
</dbReference>
<dbReference type="GO" id="GO:0046982">
    <property type="term" value="F:protein heterodimerization activity"/>
    <property type="evidence" value="ECO:0007669"/>
    <property type="project" value="InterPro"/>
</dbReference>
<gene>
    <name evidence="1" type="ORF">BOLC2T08620H</name>
</gene>
<accession>A0A3P6D3X7</accession>
<dbReference type="Gene3D" id="1.10.20.10">
    <property type="entry name" value="Histone, subunit A"/>
    <property type="match status" value="1"/>
</dbReference>
<protein>
    <submittedName>
        <fullName evidence="1">Uncharacterized protein</fullName>
    </submittedName>
</protein>
<dbReference type="InterPro" id="IPR002119">
    <property type="entry name" value="Histone_H2A"/>
</dbReference>
<dbReference type="AlphaFoldDB" id="A0A3P6D3X7"/>
<dbReference type="PANTHER" id="PTHR23430">
    <property type="entry name" value="HISTONE H2A"/>
    <property type="match status" value="1"/>
</dbReference>
<dbReference type="GO" id="GO:0000786">
    <property type="term" value="C:nucleosome"/>
    <property type="evidence" value="ECO:0007669"/>
    <property type="project" value="InterPro"/>
</dbReference>
<dbReference type="GO" id="GO:0030527">
    <property type="term" value="F:structural constituent of chromatin"/>
    <property type="evidence" value="ECO:0007669"/>
    <property type="project" value="InterPro"/>
</dbReference>
<organism evidence="1">
    <name type="scientific">Brassica oleracea</name>
    <name type="common">Wild cabbage</name>
    <dbReference type="NCBI Taxonomy" id="3712"/>
    <lineage>
        <taxon>Eukaryota</taxon>
        <taxon>Viridiplantae</taxon>
        <taxon>Streptophyta</taxon>
        <taxon>Embryophyta</taxon>
        <taxon>Tracheophyta</taxon>
        <taxon>Spermatophyta</taxon>
        <taxon>Magnoliopsida</taxon>
        <taxon>eudicotyledons</taxon>
        <taxon>Gunneridae</taxon>
        <taxon>Pentapetalae</taxon>
        <taxon>rosids</taxon>
        <taxon>malvids</taxon>
        <taxon>Brassicales</taxon>
        <taxon>Brassicaceae</taxon>
        <taxon>Brassiceae</taxon>
        <taxon>Brassica</taxon>
    </lineage>
</organism>
<dbReference type="SUPFAM" id="SSF47113">
    <property type="entry name" value="Histone-fold"/>
    <property type="match status" value="1"/>
</dbReference>
<dbReference type="GO" id="GO:0003677">
    <property type="term" value="F:DNA binding"/>
    <property type="evidence" value="ECO:0007669"/>
    <property type="project" value="InterPro"/>
</dbReference>
<reference evidence="1" key="1">
    <citation type="submission" date="2018-11" db="EMBL/GenBank/DDBJ databases">
        <authorList>
            <consortium name="Genoscope - CEA"/>
            <person name="William W."/>
        </authorList>
    </citation>
    <scope>NUCLEOTIDE SEQUENCE</scope>
</reference>
<proteinExistence type="predicted"/>